<evidence type="ECO:0000313" key="12">
    <source>
        <dbReference type="Proteomes" id="UP000503088"/>
    </source>
</evidence>
<sequence length="159" mass="18152">MKTAVYPGSFDPVTNGHLDIIHRGAQVCERLIVAVLHNSQKNPLFTVEERKDFIRQETKDLANVEVDSFDGLLAHYVNQVKADAIIRGLRAISDFEYELKFASMMRELAPDVETLFMMTKNEYSFLSSGIVKEVAQHNGDIHRLVSPRVYKAIMKKYGY</sequence>
<dbReference type="InterPro" id="IPR001980">
    <property type="entry name" value="PPAT"/>
</dbReference>
<dbReference type="GO" id="GO:0005524">
    <property type="term" value="F:ATP binding"/>
    <property type="evidence" value="ECO:0007669"/>
    <property type="project" value="UniProtKB-KW"/>
</dbReference>
<feature type="domain" description="Cytidyltransferase-like" evidence="10">
    <location>
        <begin position="5"/>
        <end position="133"/>
    </location>
</feature>
<dbReference type="AlphaFoldDB" id="A0A7D3Y0Q2"/>
<feature type="binding site" evidence="9">
    <location>
        <position position="9"/>
    </location>
    <ligand>
        <name>substrate</name>
    </ligand>
</feature>
<evidence type="ECO:0000256" key="7">
    <source>
        <dbReference type="ARBA" id="ARBA00022993"/>
    </source>
</evidence>
<feature type="binding site" evidence="9">
    <location>
        <position position="17"/>
    </location>
    <ligand>
        <name>ATP</name>
        <dbReference type="ChEBI" id="CHEBI:30616"/>
    </ligand>
</feature>
<dbReference type="PANTHER" id="PTHR21342">
    <property type="entry name" value="PHOSPHOPANTETHEINE ADENYLYLTRANSFERASE"/>
    <property type="match status" value="1"/>
</dbReference>
<evidence type="ECO:0000313" key="11">
    <source>
        <dbReference type="EMBL" id="QKG84660.1"/>
    </source>
</evidence>
<evidence type="ECO:0000256" key="1">
    <source>
        <dbReference type="ARBA" id="ARBA00022490"/>
    </source>
</evidence>
<dbReference type="Proteomes" id="UP000503088">
    <property type="component" value="Chromosome"/>
</dbReference>
<evidence type="ECO:0000259" key="10">
    <source>
        <dbReference type="Pfam" id="PF01467"/>
    </source>
</evidence>
<dbReference type="RefSeq" id="WP_173222566.1">
    <property type="nucleotide sequence ID" value="NZ_CP048104.1"/>
</dbReference>
<organism evidence="11 12">
    <name type="scientific">Kroppenstedtia pulmonis</name>
    <dbReference type="NCBI Taxonomy" id="1380685"/>
    <lineage>
        <taxon>Bacteria</taxon>
        <taxon>Bacillati</taxon>
        <taxon>Bacillota</taxon>
        <taxon>Bacilli</taxon>
        <taxon>Bacillales</taxon>
        <taxon>Thermoactinomycetaceae</taxon>
        <taxon>Kroppenstedtia</taxon>
    </lineage>
</organism>
<dbReference type="NCBIfam" id="TIGR01510">
    <property type="entry name" value="coaD_prev_kdtB"/>
    <property type="match status" value="1"/>
</dbReference>
<dbReference type="GO" id="GO:0004595">
    <property type="term" value="F:pantetheine-phosphate adenylyltransferase activity"/>
    <property type="evidence" value="ECO:0007669"/>
    <property type="project" value="UniProtKB-UniRule"/>
</dbReference>
<feature type="binding site" evidence="9">
    <location>
        <position position="73"/>
    </location>
    <ligand>
        <name>substrate</name>
    </ligand>
</feature>
<name>A0A7D3Y0Q2_9BACL</name>
<gene>
    <name evidence="9 11" type="primary">coaD</name>
    <name evidence="11" type="ORF">GXN76_09340</name>
</gene>
<dbReference type="EC" id="2.7.7.3" evidence="9"/>
<comment type="catalytic activity">
    <reaction evidence="8 9">
        <text>(R)-4'-phosphopantetheine + ATP + H(+) = 3'-dephospho-CoA + diphosphate</text>
        <dbReference type="Rhea" id="RHEA:19801"/>
        <dbReference type="ChEBI" id="CHEBI:15378"/>
        <dbReference type="ChEBI" id="CHEBI:30616"/>
        <dbReference type="ChEBI" id="CHEBI:33019"/>
        <dbReference type="ChEBI" id="CHEBI:57328"/>
        <dbReference type="ChEBI" id="CHEBI:61723"/>
        <dbReference type="EC" id="2.7.7.3"/>
    </reaction>
</comment>
<evidence type="ECO:0000256" key="8">
    <source>
        <dbReference type="ARBA" id="ARBA00029346"/>
    </source>
</evidence>
<comment type="cofactor">
    <cofactor evidence="9">
        <name>Mg(2+)</name>
        <dbReference type="ChEBI" id="CHEBI:18420"/>
    </cofactor>
</comment>
<dbReference type="InterPro" id="IPR004821">
    <property type="entry name" value="Cyt_trans-like"/>
</dbReference>
<keyword evidence="5 9" id="KW-0067">ATP-binding</keyword>
<keyword evidence="7 9" id="KW-0173">Coenzyme A biosynthesis</keyword>
<dbReference type="Pfam" id="PF01467">
    <property type="entry name" value="CTP_transf_like"/>
    <property type="match status" value="1"/>
</dbReference>
<dbReference type="GO" id="GO:0005737">
    <property type="term" value="C:cytoplasm"/>
    <property type="evidence" value="ECO:0007669"/>
    <property type="project" value="UniProtKB-SubCell"/>
</dbReference>
<feature type="binding site" evidence="9">
    <location>
        <begin position="123"/>
        <end position="129"/>
    </location>
    <ligand>
        <name>ATP</name>
        <dbReference type="ChEBI" id="CHEBI:30616"/>
    </ligand>
</feature>
<dbReference type="Gene3D" id="3.40.50.620">
    <property type="entry name" value="HUPs"/>
    <property type="match status" value="1"/>
</dbReference>
<keyword evidence="2 9" id="KW-0808">Transferase</keyword>
<feature type="binding site" evidence="9">
    <location>
        <position position="41"/>
    </location>
    <ligand>
        <name>substrate</name>
    </ligand>
</feature>
<dbReference type="CDD" id="cd02163">
    <property type="entry name" value="PPAT"/>
    <property type="match status" value="1"/>
</dbReference>
<dbReference type="HAMAP" id="MF_00151">
    <property type="entry name" value="PPAT_bact"/>
    <property type="match status" value="1"/>
</dbReference>
<proteinExistence type="inferred from homology"/>
<feature type="site" description="Transition state stabilizer" evidence="9">
    <location>
        <position position="17"/>
    </location>
</feature>
<dbReference type="GO" id="GO:0015937">
    <property type="term" value="P:coenzyme A biosynthetic process"/>
    <property type="evidence" value="ECO:0007669"/>
    <property type="project" value="UniProtKB-UniRule"/>
</dbReference>
<dbReference type="KEGG" id="kpul:GXN76_09340"/>
<evidence type="ECO:0000256" key="4">
    <source>
        <dbReference type="ARBA" id="ARBA00022741"/>
    </source>
</evidence>
<dbReference type="UniPathway" id="UPA00241">
    <property type="reaction ID" value="UER00355"/>
</dbReference>
<comment type="pathway">
    <text evidence="9">Cofactor biosynthesis; coenzyme A biosynthesis; CoA from (R)-pantothenate: step 4/5.</text>
</comment>
<comment type="subcellular location">
    <subcellularLocation>
        <location evidence="9">Cytoplasm</location>
    </subcellularLocation>
</comment>
<evidence type="ECO:0000256" key="3">
    <source>
        <dbReference type="ARBA" id="ARBA00022695"/>
    </source>
</evidence>
<dbReference type="PANTHER" id="PTHR21342:SF1">
    <property type="entry name" value="PHOSPHOPANTETHEINE ADENYLYLTRANSFERASE"/>
    <property type="match status" value="1"/>
</dbReference>
<evidence type="ECO:0000256" key="2">
    <source>
        <dbReference type="ARBA" id="ARBA00022679"/>
    </source>
</evidence>
<feature type="binding site" evidence="9">
    <location>
        <begin position="88"/>
        <end position="90"/>
    </location>
    <ligand>
        <name>ATP</name>
        <dbReference type="ChEBI" id="CHEBI:30616"/>
    </ligand>
</feature>
<evidence type="ECO:0000256" key="6">
    <source>
        <dbReference type="ARBA" id="ARBA00022842"/>
    </source>
</evidence>
<feature type="binding site" evidence="9">
    <location>
        <position position="98"/>
    </location>
    <ligand>
        <name>ATP</name>
        <dbReference type="ChEBI" id="CHEBI:30616"/>
    </ligand>
</feature>
<keyword evidence="4 9" id="KW-0547">Nucleotide-binding</keyword>
<dbReference type="NCBIfam" id="TIGR00125">
    <property type="entry name" value="cyt_tran_rel"/>
    <property type="match status" value="1"/>
</dbReference>
<comment type="similarity">
    <text evidence="9">Belongs to the bacterial CoaD family.</text>
</comment>
<protein>
    <recommendedName>
        <fullName evidence="9">Phosphopantetheine adenylyltransferase</fullName>
        <ecNumber evidence="9">2.7.7.3</ecNumber>
    </recommendedName>
    <alternativeName>
        <fullName evidence="9">Dephospho-CoA pyrophosphorylase</fullName>
    </alternativeName>
    <alternativeName>
        <fullName evidence="9">Pantetheine-phosphate adenylyltransferase</fullName>
        <shortName evidence="9">PPAT</shortName>
    </alternativeName>
</protein>
<feature type="binding site" evidence="9">
    <location>
        <position position="87"/>
    </location>
    <ligand>
        <name>substrate</name>
    </ligand>
</feature>
<keyword evidence="3 9" id="KW-0548">Nucleotidyltransferase</keyword>
<evidence type="ECO:0000256" key="5">
    <source>
        <dbReference type="ARBA" id="ARBA00022840"/>
    </source>
</evidence>
<reference evidence="11 12" key="1">
    <citation type="submission" date="2020-01" db="EMBL/GenBank/DDBJ databases">
        <authorList>
            <person name="Gulvik C.A."/>
            <person name="Batra D.G."/>
        </authorList>
    </citation>
    <scope>NUCLEOTIDE SEQUENCE [LARGE SCALE GENOMIC DNA]</scope>
    <source>
        <strain evidence="11 12">W9323</strain>
    </source>
</reference>
<dbReference type="PRINTS" id="PR01020">
    <property type="entry name" value="LPSBIOSNTHSS"/>
</dbReference>
<comment type="subunit">
    <text evidence="9">Homohexamer.</text>
</comment>
<dbReference type="InterPro" id="IPR014729">
    <property type="entry name" value="Rossmann-like_a/b/a_fold"/>
</dbReference>
<keyword evidence="6 9" id="KW-0460">Magnesium</keyword>
<evidence type="ECO:0000256" key="9">
    <source>
        <dbReference type="HAMAP-Rule" id="MF_00151"/>
    </source>
</evidence>
<comment type="function">
    <text evidence="9">Reversibly transfers an adenylyl group from ATP to 4'-phosphopantetheine, yielding dephospho-CoA (dPCoA) and pyrophosphate.</text>
</comment>
<accession>A0A7D3Y0Q2</accession>
<keyword evidence="1 9" id="KW-0963">Cytoplasm</keyword>
<feature type="binding site" evidence="9">
    <location>
        <begin position="9"/>
        <end position="10"/>
    </location>
    <ligand>
        <name>ATP</name>
        <dbReference type="ChEBI" id="CHEBI:30616"/>
    </ligand>
</feature>
<keyword evidence="12" id="KW-1185">Reference proteome</keyword>
<dbReference type="EMBL" id="CP048104">
    <property type="protein sequence ID" value="QKG84660.1"/>
    <property type="molecule type" value="Genomic_DNA"/>
</dbReference>
<dbReference type="SUPFAM" id="SSF52374">
    <property type="entry name" value="Nucleotidylyl transferase"/>
    <property type="match status" value="1"/>
</dbReference>